<gene>
    <name evidence="1" type="ORF">IEO70_17470</name>
</gene>
<evidence type="ECO:0000313" key="1">
    <source>
        <dbReference type="EMBL" id="MBD3110125.1"/>
    </source>
</evidence>
<dbReference type="AlphaFoldDB" id="A0A927D218"/>
<name>A0A927D218_9BACI</name>
<protein>
    <submittedName>
        <fullName evidence="1">2Fe-2S iron-sulfur cluster binding domain-containing protein</fullName>
    </submittedName>
</protein>
<evidence type="ECO:0000313" key="2">
    <source>
        <dbReference type="Proteomes" id="UP000602076"/>
    </source>
</evidence>
<dbReference type="GO" id="GO:0051536">
    <property type="term" value="F:iron-sulfur cluster binding"/>
    <property type="evidence" value="ECO:0007669"/>
    <property type="project" value="InterPro"/>
</dbReference>
<dbReference type="EMBL" id="JACXSI010000055">
    <property type="protein sequence ID" value="MBD3110125.1"/>
    <property type="molecule type" value="Genomic_DNA"/>
</dbReference>
<dbReference type="InterPro" id="IPR036010">
    <property type="entry name" value="2Fe-2S_ferredoxin-like_sf"/>
</dbReference>
<dbReference type="SUPFAM" id="SSF54292">
    <property type="entry name" value="2Fe-2S ferredoxin-like"/>
    <property type="match status" value="1"/>
</dbReference>
<reference evidence="1" key="1">
    <citation type="submission" date="2020-09" db="EMBL/GenBank/DDBJ databases">
        <title>Bacillus faecalis sp. nov., a moderately halophilic bacterium isolated from cow faeces.</title>
        <authorList>
            <person name="Jiang L."/>
            <person name="Lee J."/>
        </authorList>
    </citation>
    <scope>NUCLEOTIDE SEQUENCE</scope>
    <source>
        <strain evidence="1">AGMB 02131</strain>
    </source>
</reference>
<keyword evidence="2" id="KW-1185">Reference proteome</keyword>
<proteinExistence type="predicted"/>
<sequence length="45" mass="5406">MSNFVIILYFCENSHGNCRMCHVRLLKKEAFDERAAYIYEGRTIY</sequence>
<dbReference type="Proteomes" id="UP000602076">
    <property type="component" value="Unassembled WGS sequence"/>
</dbReference>
<accession>A0A927D218</accession>
<organism evidence="1 2">
    <name type="scientific">Peribacillus faecalis</name>
    <dbReference type="NCBI Taxonomy" id="2772559"/>
    <lineage>
        <taxon>Bacteria</taxon>
        <taxon>Bacillati</taxon>
        <taxon>Bacillota</taxon>
        <taxon>Bacilli</taxon>
        <taxon>Bacillales</taxon>
        <taxon>Bacillaceae</taxon>
        <taxon>Peribacillus</taxon>
    </lineage>
</organism>
<comment type="caution">
    <text evidence="1">The sequence shown here is derived from an EMBL/GenBank/DDBJ whole genome shotgun (WGS) entry which is preliminary data.</text>
</comment>